<dbReference type="Proteomes" id="UP001596310">
    <property type="component" value="Unassembled WGS sequence"/>
</dbReference>
<keyword evidence="2" id="KW-1185">Reference proteome</keyword>
<sequence>MKKNLVVSHTGQVRLIGCFITTGNCDEYVLRGGQPLSTLSALTGNQF</sequence>
<proteinExistence type="predicted"/>
<organism evidence="1 2">
    <name type="scientific">Lapidilactobacillus achengensis</name>
    <dbReference type="NCBI Taxonomy" id="2486000"/>
    <lineage>
        <taxon>Bacteria</taxon>
        <taxon>Bacillati</taxon>
        <taxon>Bacillota</taxon>
        <taxon>Bacilli</taxon>
        <taxon>Lactobacillales</taxon>
        <taxon>Lactobacillaceae</taxon>
        <taxon>Lapidilactobacillus</taxon>
    </lineage>
</organism>
<reference evidence="2" key="1">
    <citation type="journal article" date="2019" name="Int. J. Syst. Evol. Microbiol.">
        <title>The Global Catalogue of Microorganisms (GCM) 10K type strain sequencing project: providing services to taxonomists for standard genome sequencing and annotation.</title>
        <authorList>
            <consortium name="The Broad Institute Genomics Platform"/>
            <consortium name="The Broad Institute Genome Sequencing Center for Infectious Disease"/>
            <person name="Wu L."/>
            <person name="Ma J."/>
        </authorList>
    </citation>
    <scope>NUCLEOTIDE SEQUENCE [LARGE SCALE GENOMIC DNA]</scope>
    <source>
        <strain evidence="2">CCM 8897</strain>
    </source>
</reference>
<comment type="caution">
    <text evidence="1">The sequence shown here is derived from an EMBL/GenBank/DDBJ whole genome shotgun (WGS) entry which is preliminary data.</text>
</comment>
<evidence type="ECO:0000313" key="1">
    <source>
        <dbReference type="EMBL" id="MFC6315317.1"/>
    </source>
</evidence>
<accession>A0ABW1UMW2</accession>
<evidence type="ECO:0000313" key="2">
    <source>
        <dbReference type="Proteomes" id="UP001596310"/>
    </source>
</evidence>
<gene>
    <name evidence="1" type="ORF">ACFQHW_07065</name>
</gene>
<protein>
    <submittedName>
        <fullName evidence="1">Uncharacterized protein</fullName>
    </submittedName>
</protein>
<dbReference type="RefSeq" id="WP_164511086.1">
    <property type="nucleotide sequence ID" value="NZ_JBHSSM010000017.1"/>
</dbReference>
<name>A0ABW1UMW2_9LACO</name>
<dbReference type="EMBL" id="JBHSSM010000017">
    <property type="protein sequence ID" value="MFC6315317.1"/>
    <property type="molecule type" value="Genomic_DNA"/>
</dbReference>